<dbReference type="InterPro" id="IPR021886">
    <property type="entry name" value="MgsA_C"/>
</dbReference>
<dbReference type="OrthoDB" id="9778364at2"/>
<proteinExistence type="inferred from homology"/>
<dbReference type="GO" id="GO:0005524">
    <property type="term" value="F:ATP binding"/>
    <property type="evidence" value="ECO:0007669"/>
    <property type="project" value="UniProtKB-KW"/>
</dbReference>
<dbReference type="GO" id="GO:0003677">
    <property type="term" value="F:DNA binding"/>
    <property type="evidence" value="ECO:0007669"/>
    <property type="project" value="InterPro"/>
</dbReference>
<evidence type="ECO:0000256" key="2">
    <source>
        <dbReference type="ARBA" id="ARBA00008959"/>
    </source>
</evidence>
<dbReference type="Gene3D" id="3.40.50.300">
    <property type="entry name" value="P-loop containing nucleotide triphosphate hydrolases"/>
    <property type="match status" value="1"/>
</dbReference>
<dbReference type="Gene3D" id="1.10.8.60">
    <property type="match status" value="1"/>
</dbReference>
<sequence length="421" mass="46739">MNATPLAERMRPRQLDDLVGQEHLTGKGSILRTAIEHGKIPSMILWGPPGTGKTTIAHIIANTLNVPYIQLSAISSGVKDVRDAIGQAKLTTGTILFIDEIHRFNKGQQDALLGAVEKGTITLIGATTENPSFEVNSALLSRCQVYVLKPLGEEDLNDLLKEAIQKDEWLKTKNIELKETEALLTISGGDARKLLNLLELVVDALSGKKEIVITDEQVMNIAQQRIALYDKSGEQHYDIISAFIKSMRGSDPNGAIYWLARMIEGGEDVKFIARRMVIFASEDIGNANPTAIVLANSCFEAVNKIGYPESRIILAQCATYLAASHKSNASYMAIEEALDKVRNEGDLPVPLHIRNAPTGLMKKMGYGKNYKYAHSFEGNFADQEFLPDELKGTVFYDPGKNPREEELRKFLRSLWKDKYNY</sequence>
<evidence type="ECO:0000256" key="4">
    <source>
        <dbReference type="ARBA" id="ARBA00022705"/>
    </source>
</evidence>
<feature type="domain" description="AAA+ ATPase" evidence="7">
    <location>
        <begin position="39"/>
        <end position="151"/>
    </location>
</feature>
<dbReference type="PANTHER" id="PTHR13779:SF7">
    <property type="entry name" value="ATPASE WRNIP1"/>
    <property type="match status" value="1"/>
</dbReference>
<dbReference type="FunFam" id="3.40.50.300:FF:000137">
    <property type="entry name" value="Replication-associated recombination protein A"/>
    <property type="match status" value="1"/>
</dbReference>
<dbReference type="FunFam" id="1.10.3710.10:FF:000004">
    <property type="entry name" value="Putative ATPase, AAA family"/>
    <property type="match status" value="1"/>
</dbReference>
<dbReference type="EMBL" id="FQUU01000020">
    <property type="protein sequence ID" value="SHF82566.1"/>
    <property type="molecule type" value="Genomic_DNA"/>
</dbReference>
<evidence type="ECO:0000313" key="8">
    <source>
        <dbReference type="EMBL" id="SHF82566.1"/>
    </source>
</evidence>
<keyword evidence="9" id="KW-1185">Reference proteome</keyword>
<keyword evidence="5" id="KW-0547">Nucleotide-binding</keyword>
<keyword evidence="6" id="KW-0067">ATP-binding</keyword>
<evidence type="ECO:0000259" key="7">
    <source>
        <dbReference type="SMART" id="SM00382"/>
    </source>
</evidence>
<dbReference type="InterPro" id="IPR003593">
    <property type="entry name" value="AAA+_ATPase"/>
</dbReference>
<dbReference type="SMART" id="SM00382">
    <property type="entry name" value="AAA"/>
    <property type="match status" value="1"/>
</dbReference>
<dbReference type="GO" id="GO:0016887">
    <property type="term" value="F:ATP hydrolysis activity"/>
    <property type="evidence" value="ECO:0007669"/>
    <property type="project" value="InterPro"/>
</dbReference>
<organism evidence="8 9">
    <name type="scientific">Flavisolibacter ginsengisoli DSM 18119</name>
    <dbReference type="NCBI Taxonomy" id="1121884"/>
    <lineage>
        <taxon>Bacteria</taxon>
        <taxon>Pseudomonadati</taxon>
        <taxon>Bacteroidota</taxon>
        <taxon>Chitinophagia</taxon>
        <taxon>Chitinophagales</taxon>
        <taxon>Chitinophagaceae</taxon>
        <taxon>Flavisolibacter</taxon>
    </lineage>
</organism>
<dbReference type="CDD" id="cd18139">
    <property type="entry name" value="HLD_clamp_RarA"/>
    <property type="match status" value="1"/>
</dbReference>
<dbReference type="InterPro" id="IPR027417">
    <property type="entry name" value="P-loop_NTPase"/>
</dbReference>
<evidence type="ECO:0000256" key="1">
    <source>
        <dbReference type="ARBA" id="ARBA00002393"/>
    </source>
</evidence>
<evidence type="ECO:0000313" key="9">
    <source>
        <dbReference type="Proteomes" id="UP000184048"/>
    </source>
</evidence>
<dbReference type="GO" id="GO:0008047">
    <property type="term" value="F:enzyme activator activity"/>
    <property type="evidence" value="ECO:0007669"/>
    <property type="project" value="TreeGrafter"/>
</dbReference>
<accession>A0A1M5ETX9</accession>
<dbReference type="CDD" id="cd00009">
    <property type="entry name" value="AAA"/>
    <property type="match status" value="1"/>
</dbReference>
<keyword evidence="4" id="KW-0235">DNA replication</keyword>
<gene>
    <name evidence="8" type="ORF">SAMN02745131_03613</name>
</gene>
<name>A0A1M5ETX9_9BACT</name>
<dbReference type="Gene3D" id="1.20.272.10">
    <property type="match status" value="1"/>
</dbReference>
<dbReference type="AlphaFoldDB" id="A0A1M5ETX9"/>
<dbReference type="GO" id="GO:0006261">
    <property type="term" value="P:DNA-templated DNA replication"/>
    <property type="evidence" value="ECO:0007669"/>
    <property type="project" value="TreeGrafter"/>
</dbReference>
<dbReference type="Gene3D" id="1.10.3710.10">
    <property type="entry name" value="DNA polymerase III clamp loader subunits, C-terminal domain"/>
    <property type="match status" value="1"/>
</dbReference>
<dbReference type="Pfam" id="PF00004">
    <property type="entry name" value="AAA"/>
    <property type="match status" value="1"/>
</dbReference>
<dbReference type="InterPro" id="IPR008921">
    <property type="entry name" value="DNA_pol3_clamp-load_cplx_C"/>
</dbReference>
<dbReference type="PANTHER" id="PTHR13779">
    <property type="entry name" value="WERNER HELICASE-INTERACTING PROTEIN 1 FAMILY MEMBER"/>
    <property type="match status" value="1"/>
</dbReference>
<comment type="function">
    <text evidence="1">DNA-dependent ATPase that plays important roles in cellular responses to stalled DNA replication processes.</text>
</comment>
<protein>
    <recommendedName>
        <fullName evidence="3">Replication-associated recombination protein A</fullName>
    </recommendedName>
</protein>
<dbReference type="GO" id="GO:0000731">
    <property type="term" value="P:DNA synthesis involved in DNA repair"/>
    <property type="evidence" value="ECO:0007669"/>
    <property type="project" value="TreeGrafter"/>
</dbReference>
<dbReference type="Pfam" id="PF12002">
    <property type="entry name" value="MgsA_C"/>
    <property type="match status" value="1"/>
</dbReference>
<dbReference type="SUPFAM" id="SSF48019">
    <property type="entry name" value="post-AAA+ oligomerization domain-like"/>
    <property type="match status" value="1"/>
</dbReference>
<evidence type="ECO:0000256" key="5">
    <source>
        <dbReference type="ARBA" id="ARBA00022741"/>
    </source>
</evidence>
<dbReference type="STRING" id="1121884.SAMN02745131_03613"/>
<dbReference type="GO" id="GO:0017116">
    <property type="term" value="F:single-stranded DNA helicase activity"/>
    <property type="evidence" value="ECO:0007669"/>
    <property type="project" value="TreeGrafter"/>
</dbReference>
<evidence type="ECO:0000256" key="6">
    <source>
        <dbReference type="ARBA" id="ARBA00022840"/>
    </source>
</evidence>
<comment type="similarity">
    <text evidence="2">Belongs to the AAA ATPase family. RarA/MGS1/WRNIP1 subfamily.</text>
</comment>
<dbReference type="Pfam" id="PF16193">
    <property type="entry name" value="AAA_assoc_2"/>
    <property type="match status" value="1"/>
</dbReference>
<dbReference type="FunFam" id="1.20.272.10:FF:000001">
    <property type="entry name" value="Putative AAA family ATPase"/>
    <property type="match status" value="1"/>
</dbReference>
<dbReference type="Proteomes" id="UP000184048">
    <property type="component" value="Unassembled WGS sequence"/>
</dbReference>
<dbReference type="RefSeq" id="WP_072836739.1">
    <property type="nucleotide sequence ID" value="NZ_FQUU01000020.1"/>
</dbReference>
<dbReference type="InterPro" id="IPR003959">
    <property type="entry name" value="ATPase_AAA_core"/>
</dbReference>
<dbReference type="SUPFAM" id="SSF52540">
    <property type="entry name" value="P-loop containing nucleoside triphosphate hydrolases"/>
    <property type="match status" value="1"/>
</dbReference>
<dbReference type="InterPro" id="IPR051314">
    <property type="entry name" value="AAA_ATPase_RarA/MGS1/WRNIP1"/>
</dbReference>
<evidence type="ECO:0000256" key="3">
    <source>
        <dbReference type="ARBA" id="ARBA00020776"/>
    </source>
</evidence>
<dbReference type="InterPro" id="IPR032423">
    <property type="entry name" value="AAA_assoc_2"/>
</dbReference>
<reference evidence="8 9" key="1">
    <citation type="submission" date="2016-11" db="EMBL/GenBank/DDBJ databases">
        <authorList>
            <person name="Jaros S."/>
            <person name="Januszkiewicz K."/>
            <person name="Wedrychowicz H."/>
        </authorList>
    </citation>
    <scope>NUCLEOTIDE SEQUENCE [LARGE SCALE GENOMIC DNA]</scope>
    <source>
        <strain evidence="8 9">DSM 18119</strain>
    </source>
</reference>